<sequence>MRLDHPAAGSGLAGTGSLGLIESSWQRAEEHGLGPGHELALPFDGDRDGETRLGRAADPVLDRLARQLTGSSMCVMLGDSRGWIVRREAASSQLARKLDRITIVQGALASEETAATNGLGTVLVERRPLVLKGADHFIESMQVFTCVGAPIIHPITGRLEGVLDLSCSVEDTNDLLLPLITAAAGEIEQRLYDLASMRERALFDAFVTRNRRTSHAVACLNEDVLFTNTRAAQLFDPHDHALLWDWAVGVVRTGRETTGTVVLSGARAVVAHASPVSDRTGAAGVLVTFAEARPRSQQSVEVPRAAKGSPGRNSWSEAWRGVQRAVAQARLVPGCVLLRGEPGVGKATLARTVLIDDGGREDDPVDLDCRSSESGGTGWAAAAVRAVEVGRPVLLRHVEAAEPDAAVAVCHAARRAATPRIAMTGSAAELPCHWESVVDVVIEVPPLRDRRADIPALVDEVIRERVGAGRRVRCTAAALALLMARQWLGNTTELRRTVATALVNSMHCDITEHDLPQECRPRQRSGSRRLTDLELAERDTIVAALRSVGWKREAAAASLGVSRATIYRKIRHLGITDPPRR</sequence>
<dbReference type="Pfam" id="PF01590">
    <property type="entry name" value="GAF"/>
    <property type="match status" value="1"/>
</dbReference>
<evidence type="ECO:0000256" key="2">
    <source>
        <dbReference type="ARBA" id="ARBA00022840"/>
    </source>
</evidence>
<keyword evidence="4" id="KW-0238">DNA-binding</keyword>
<organism evidence="7 8">
    <name type="scientific">Pseudonocardia abyssalis</name>
    <dbReference type="NCBI Taxonomy" id="2792008"/>
    <lineage>
        <taxon>Bacteria</taxon>
        <taxon>Bacillati</taxon>
        <taxon>Actinomycetota</taxon>
        <taxon>Actinomycetes</taxon>
        <taxon>Pseudonocardiales</taxon>
        <taxon>Pseudonocardiaceae</taxon>
        <taxon>Pseudonocardia</taxon>
    </lineage>
</organism>
<evidence type="ECO:0000313" key="8">
    <source>
        <dbReference type="Proteomes" id="UP000694287"/>
    </source>
</evidence>
<evidence type="ECO:0000256" key="4">
    <source>
        <dbReference type="ARBA" id="ARBA00023125"/>
    </source>
</evidence>
<feature type="domain" description="Sigma-54 factor interaction" evidence="6">
    <location>
        <begin position="440"/>
        <end position="503"/>
    </location>
</feature>
<evidence type="ECO:0000256" key="1">
    <source>
        <dbReference type="ARBA" id="ARBA00022741"/>
    </source>
</evidence>
<dbReference type="PANTHER" id="PTHR32071">
    <property type="entry name" value="TRANSCRIPTIONAL REGULATORY PROTEIN"/>
    <property type="match status" value="1"/>
</dbReference>
<dbReference type="Pfam" id="PF25601">
    <property type="entry name" value="AAA_lid_14"/>
    <property type="match status" value="1"/>
</dbReference>
<protein>
    <submittedName>
        <fullName evidence="7">GAF domain-containing protein</fullName>
    </submittedName>
</protein>
<keyword evidence="8" id="KW-1185">Reference proteome</keyword>
<dbReference type="Pfam" id="PF02954">
    <property type="entry name" value="HTH_8"/>
    <property type="match status" value="1"/>
</dbReference>
<comment type="caution">
    <text evidence="7">The sequence shown here is derived from an EMBL/GenBank/DDBJ whole genome shotgun (WGS) entry which is preliminary data.</text>
</comment>
<evidence type="ECO:0000256" key="3">
    <source>
        <dbReference type="ARBA" id="ARBA00023015"/>
    </source>
</evidence>
<proteinExistence type="predicted"/>
<dbReference type="PROSITE" id="PS50045">
    <property type="entry name" value="SIGMA54_INTERACT_4"/>
    <property type="match status" value="1"/>
</dbReference>
<evidence type="ECO:0000256" key="5">
    <source>
        <dbReference type="ARBA" id="ARBA00023163"/>
    </source>
</evidence>
<dbReference type="Proteomes" id="UP000694287">
    <property type="component" value="Unassembled WGS sequence"/>
</dbReference>
<dbReference type="InterPro" id="IPR058031">
    <property type="entry name" value="AAA_lid_NorR"/>
</dbReference>
<keyword evidence="3" id="KW-0805">Transcription regulation</keyword>
<evidence type="ECO:0000313" key="7">
    <source>
        <dbReference type="EMBL" id="MBW0136673.1"/>
    </source>
</evidence>
<reference evidence="7 8" key="1">
    <citation type="submission" date="2020-11" db="EMBL/GenBank/DDBJ databases">
        <title>Pseudonocardia abyssalis sp. nov. and Pseudonocardia oceani sp. nov., description and phylogenomic analysis of two novel actinomycetes isolated from the deep Southern Ocean.</title>
        <authorList>
            <person name="Parra J."/>
        </authorList>
    </citation>
    <scope>NUCLEOTIDE SEQUENCE [LARGE SCALE GENOMIC DNA]</scope>
    <source>
        <strain evidence="7 8">KRD-168</strain>
    </source>
</reference>
<dbReference type="InterPro" id="IPR002078">
    <property type="entry name" value="Sigma_54_int"/>
</dbReference>
<dbReference type="EMBL" id="JADQDK010000001">
    <property type="protein sequence ID" value="MBW0136673.1"/>
    <property type="molecule type" value="Genomic_DNA"/>
</dbReference>
<dbReference type="RefSeq" id="WP_218601651.1">
    <property type="nucleotide sequence ID" value="NZ_JADQDJ010000029.1"/>
</dbReference>
<accession>A0ABS6UWM9</accession>
<gene>
    <name evidence="7" type="ORF">I4I81_20720</name>
</gene>
<dbReference type="InterPro" id="IPR002197">
    <property type="entry name" value="HTH_Fis"/>
</dbReference>
<keyword evidence="2" id="KW-0067">ATP-binding</keyword>
<name>A0ABS6UWM9_9PSEU</name>
<evidence type="ECO:0000259" key="6">
    <source>
        <dbReference type="PROSITE" id="PS50045"/>
    </source>
</evidence>
<dbReference type="InterPro" id="IPR003018">
    <property type="entry name" value="GAF"/>
</dbReference>
<keyword evidence="1" id="KW-0547">Nucleotide-binding</keyword>
<keyword evidence="5" id="KW-0804">Transcription</keyword>